<dbReference type="SMART" id="SM00450">
    <property type="entry name" value="RHOD"/>
    <property type="match status" value="1"/>
</dbReference>
<name>A0A935JUW6_9RHOO</name>
<dbReference type="EMBL" id="JADJMS010000006">
    <property type="protein sequence ID" value="MBK7414187.1"/>
    <property type="molecule type" value="Genomic_DNA"/>
</dbReference>
<feature type="transmembrane region" description="Helical" evidence="1">
    <location>
        <begin position="7"/>
        <end position="26"/>
    </location>
</feature>
<dbReference type="PANTHER" id="PTHR43031:SF18">
    <property type="entry name" value="RHODANESE-RELATED SULFURTRANSFERASES"/>
    <property type="match status" value="1"/>
</dbReference>
<gene>
    <name evidence="3" type="ORF">IPJ38_02745</name>
</gene>
<keyword evidence="1" id="KW-0812">Transmembrane</keyword>
<evidence type="ECO:0000259" key="2">
    <source>
        <dbReference type="PROSITE" id="PS50206"/>
    </source>
</evidence>
<protein>
    <submittedName>
        <fullName evidence="3">Rhodanese-like domain-containing protein</fullName>
    </submittedName>
</protein>
<proteinExistence type="predicted"/>
<dbReference type="Pfam" id="PF00581">
    <property type="entry name" value="Rhodanese"/>
    <property type="match status" value="1"/>
</dbReference>
<dbReference type="CDD" id="cd00158">
    <property type="entry name" value="RHOD"/>
    <property type="match status" value="1"/>
</dbReference>
<dbReference type="Proteomes" id="UP000739411">
    <property type="component" value="Unassembled WGS sequence"/>
</dbReference>
<keyword evidence="1" id="KW-1133">Transmembrane helix</keyword>
<sequence>MEFINQNILLIAVVVTSGLGLLWPMLMRTGANEVSPAEATLLINREDAHIVDVREADEFVGGHLPEAQHLPLSKLTERIGELDKFKDKPLIVCCATGMRSGKACKEFTKQGFNRLHSLSGGVDAWVGAGYPIKKGKAGK</sequence>
<dbReference type="InterPro" id="IPR050229">
    <property type="entry name" value="GlpE_sulfurtransferase"/>
</dbReference>
<reference evidence="3 4" key="1">
    <citation type="submission" date="2020-10" db="EMBL/GenBank/DDBJ databases">
        <title>Connecting structure to function with the recovery of over 1000 high-quality activated sludge metagenome-assembled genomes encoding full-length rRNA genes using long-read sequencing.</title>
        <authorList>
            <person name="Singleton C.M."/>
            <person name="Petriglieri F."/>
            <person name="Kristensen J.M."/>
            <person name="Kirkegaard R.H."/>
            <person name="Michaelsen T.Y."/>
            <person name="Andersen M.H."/>
            <person name="Karst S.M."/>
            <person name="Dueholm M.S."/>
            <person name="Nielsen P.H."/>
            <person name="Albertsen M."/>
        </authorList>
    </citation>
    <scope>NUCLEOTIDE SEQUENCE [LARGE SCALE GENOMIC DNA]</scope>
    <source>
        <strain evidence="3">EsbW_18-Q3-R4-48_BATAC.463</strain>
    </source>
</reference>
<dbReference type="InterPro" id="IPR001763">
    <property type="entry name" value="Rhodanese-like_dom"/>
</dbReference>
<feature type="domain" description="Rhodanese" evidence="2">
    <location>
        <begin position="44"/>
        <end position="134"/>
    </location>
</feature>
<dbReference type="InterPro" id="IPR036873">
    <property type="entry name" value="Rhodanese-like_dom_sf"/>
</dbReference>
<dbReference type="AlphaFoldDB" id="A0A935JUW6"/>
<dbReference type="Gene3D" id="3.40.250.10">
    <property type="entry name" value="Rhodanese-like domain"/>
    <property type="match status" value="1"/>
</dbReference>
<dbReference type="SUPFAM" id="SSF52821">
    <property type="entry name" value="Rhodanese/Cell cycle control phosphatase"/>
    <property type="match status" value="1"/>
</dbReference>
<organism evidence="3 4">
    <name type="scientific">Candidatus Dechloromonas phosphorivorans</name>
    <dbReference type="NCBI Taxonomy" id="2899244"/>
    <lineage>
        <taxon>Bacteria</taxon>
        <taxon>Pseudomonadati</taxon>
        <taxon>Pseudomonadota</taxon>
        <taxon>Betaproteobacteria</taxon>
        <taxon>Rhodocyclales</taxon>
        <taxon>Azonexaceae</taxon>
        <taxon>Dechloromonas</taxon>
    </lineage>
</organism>
<accession>A0A935JUW6</accession>
<dbReference type="PANTHER" id="PTHR43031">
    <property type="entry name" value="FAD-DEPENDENT OXIDOREDUCTASE"/>
    <property type="match status" value="1"/>
</dbReference>
<keyword evidence="1" id="KW-0472">Membrane</keyword>
<dbReference type="PROSITE" id="PS50206">
    <property type="entry name" value="RHODANESE_3"/>
    <property type="match status" value="1"/>
</dbReference>
<evidence type="ECO:0000313" key="4">
    <source>
        <dbReference type="Proteomes" id="UP000739411"/>
    </source>
</evidence>
<evidence type="ECO:0000256" key="1">
    <source>
        <dbReference type="SAM" id="Phobius"/>
    </source>
</evidence>
<evidence type="ECO:0000313" key="3">
    <source>
        <dbReference type="EMBL" id="MBK7414187.1"/>
    </source>
</evidence>
<comment type="caution">
    <text evidence="3">The sequence shown here is derived from an EMBL/GenBank/DDBJ whole genome shotgun (WGS) entry which is preliminary data.</text>
</comment>